<gene>
    <name evidence="2" type="ORF">Bpfe_012115</name>
</gene>
<proteinExistence type="predicted"/>
<organism evidence="2 3">
    <name type="scientific">Biomphalaria pfeifferi</name>
    <name type="common">Bloodfluke planorb</name>
    <name type="synonym">Freshwater snail</name>
    <dbReference type="NCBI Taxonomy" id="112525"/>
    <lineage>
        <taxon>Eukaryota</taxon>
        <taxon>Metazoa</taxon>
        <taxon>Spiralia</taxon>
        <taxon>Lophotrochozoa</taxon>
        <taxon>Mollusca</taxon>
        <taxon>Gastropoda</taxon>
        <taxon>Heterobranchia</taxon>
        <taxon>Euthyneura</taxon>
        <taxon>Panpulmonata</taxon>
        <taxon>Hygrophila</taxon>
        <taxon>Lymnaeoidea</taxon>
        <taxon>Planorbidae</taxon>
        <taxon>Biomphalaria</taxon>
    </lineage>
</organism>
<keyword evidence="3" id="KW-1185">Reference proteome</keyword>
<evidence type="ECO:0000256" key="1">
    <source>
        <dbReference type="SAM" id="MobiDB-lite"/>
    </source>
</evidence>
<sequence length="131" mass="15435">MPLNMSLNQREELPYNNYELNMARDQLQWERRTGQLSRLQYPYLEGTEPNVWEGESGYMEHIQHRFPLPPKHRNQEDSVISVHNSDSETNTTQSQEKDILKKTKKRKLQSTAAGGSSNARNKKQWHGKHFK</sequence>
<dbReference type="AlphaFoldDB" id="A0AAD8FC64"/>
<feature type="compositionally biased region" description="Polar residues" evidence="1">
    <location>
        <begin position="77"/>
        <end position="94"/>
    </location>
</feature>
<comment type="caution">
    <text evidence="2">The sequence shown here is derived from an EMBL/GenBank/DDBJ whole genome shotgun (WGS) entry which is preliminary data.</text>
</comment>
<protein>
    <submittedName>
        <fullName evidence="2">Uncharacterized protein</fullName>
    </submittedName>
</protein>
<feature type="compositionally biased region" description="Basic residues" evidence="1">
    <location>
        <begin position="120"/>
        <end position="131"/>
    </location>
</feature>
<dbReference type="Proteomes" id="UP001233172">
    <property type="component" value="Unassembled WGS sequence"/>
</dbReference>
<accession>A0AAD8FC64</accession>
<evidence type="ECO:0000313" key="3">
    <source>
        <dbReference type="Proteomes" id="UP001233172"/>
    </source>
</evidence>
<feature type="compositionally biased region" description="Polar residues" evidence="1">
    <location>
        <begin position="109"/>
        <end position="119"/>
    </location>
</feature>
<reference evidence="2" key="2">
    <citation type="submission" date="2023-04" db="EMBL/GenBank/DDBJ databases">
        <authorList>
            <person name="Bu L."/>
            <person name="Lu L."/>
            <person name="Laidemitt M.R."/>
            <person name="Zhang S.M."/>
            <person name="Mutuku M."/>
            <person name="Mkoji G."/>
            <person name="Steinauer M."/>
            <person name="Loker E.S."/>
        </authorList>
    </citation>
    <scope>NUCLEOTIDE SEQUENCE</scope>
    <source>
        <strain evidence="2">KasaAsao</strain>
        <tissue evidence="2">Whole Snail</tissue>
    </source>
</reference>
<reference evidence="2" key="1">
    <citation type="journal article" date="2023" name="PLoS Negl. Trop. Dis.">
        <title>A genome sequence for Biomphalaria pfeifferi, the major vector snail for the human-infecting parasite Schistosoma mansoni.</title>
        <authorList>
            <person name="Bu L."/>
            <person name="Lu L."/>
            <person name="Laidemitt M.R."/>
            <person name="Zhang S.M."/>
            <person name="Mutuku M."/>
            <person name="Mkoji G."/>
            <person name="Steinauer M."/>
            <person name="Loker E.S."/>
        </authorList>
    </citation>
    <scope>NUCLEOTIDE SEQUENCE</scope>
    <source>
        <strain evidence="2">KasaAsao</strain>
    </source>
</reference>
<evidence type="ECO:0000313" key="2">
    <source>
        <dbReference type="EMBL" id="KAK0058473.1"/>
    </source>
</evidence>
<dbReference type="EMBL" id="JASAOG010000048">
    <property type="protein sequence ID" value="KAK0058473.1"/>
    <property type="molecule type" value="Genomic_DNA"/>
</dbReference>
<name>A0AAD8FC64_BIOPF</name>
<feature type="region of interest" description="Disordered" evidence="1">
    <location>
        <begin position="67"/>
        <end position="131"/>
    </location>
</feature>